<evidence type="ECO:0000313" key="9">
    <source>
        <dbReference type="EMBL" id="ETN37893.1"/>
    </source>
</evidence>
<proteinExistence type="inferred from homology"/>
<comment type="subcellular location">
    <subcellularLocation>
        <location evidence="1">Mitochondrion</location>
    </subcellularLocation>
</comment>
<dbReference type="Proteomes" id="UP000030752">
    <property type="component" value="Unassembled WGS sequence"/>
</dbReference>
<evidence type="ECO:0000256" key="7">
    <source>
        <dbReference type="SAM" id="Coils"/>
    </source>
</evidence>
<keyword evidence="3" id="KW-0809">Transit peptide</keyword>
<dbReference type="Gene3D" id="1.20.5.500">
    <property type="entry name" value="Single helix bin"/>
    <property type="match status" value="1"/>
</dbReference>
<feature type="compositionally biased region" description="Basic and acidic residues" evidence="8">
    <location>
        <begin position="46"/>
        <end position="57"/>
    </location>
</feature>
<evidence type="ECO:0000256" key="3">
    <source>
        <dbReference type="ARBA" id="ARBA00022946"/>
    </source>
</evidence>
<evidence type="ECO:0000256" key="1">
    <source>
        <dbReference type="ARBA" id="ARBA00004173"/>
    </source>
</evidence>
<feature type="compositionally biased region" description="Gly residues" evidence="8">
    <location>
        <begin position="31"/>
        <end position="41"/>
    </location>
</feature>
<dbReference type="Pfam" id="PF04568">
    <property type="entry name" value="IATP"/>
    <property type="match status" value="1"/>
</dbReference>
<gene>
    <name evidence="9" type="ORF">HMPREF1541_07516</name>
</gene>
<dbReference type="AlphaFoldDB" id="W2RQC6"/>
<comment type="function">
    <text evidence="6">Inhibits the enzyme activity of ATPase.</text>
</comment>
<protein>
    <recommendedName>
        <fullName evidence="6">ATPase inhibitor, mitochondrial</fullName>
    </recommendedName>
</protein>
<dbReference type="VEuPathDB" id="FungiDB:HMPREF1541_07516"/>
<dbReference type="GO" id="GO:0042030">
    <property type="term" value="F:ATPase inhibitor activity"/>
    <property type="evidence" value="ECO:0007669"/>
    <property type="project" value="InterPro"/>
</dbReference>
<reference evidence="9 10" key="1">
    <citation type="submission" date="2013-03" db="EMBL/GenBank/DDBJ databases">
        <title>The Genome Sequence of Phialophora europaea CBS 101466.</title>
        <authorList>
            <consortium name="The Broad Institute Genomics Platform"/>
            <person name="Cuomo C."/>
            <person name="de Hoog S."/>
            <person name="Gorbushina A."/>
            <person name="Walker B."/>
            <person name="Young S.K."/>
            <person name="Zeng Q."/>
            <person name="Gargeya S."/>
            <person name="Fitzgerald M."/>
            <person name="Haas B."/>
            <person name="Abouelleil A."/>
            <person name="Allen A.W."/>
            <person name="Alvarado L."/>
            <person name="Arachchi H.M."/>
            <person name="Berlin A.M."/>
            <person name="Chapman S.B."/>
            <person name="Gainer-Dewar J."/>
            <person name="Goldberg J."/>
            <person name="Griggs A."/>
            <person name="Gujja S."/>
            <person name="Hansen M."/>
            <person name="Howarth C."/>
            <person name="Imamovic A."/>
            <person name="Ireland A."/>
            <person name="Larimer J."/>
            <person name="McCowan C."/>
            <person name="Murphy C."/>
            <person name="Pearson M."/>
            <person name="Poon T.W."/>
            <person name="Priest M."/>
            <person name="Roberts A."/>
            <person name="Saif S."/>
            <person name="Shea T."/>
            <person name="Sisk P."/>
            <person name="Sykes S."/>
            <person name="Wortman J."/>
            <person name="Nusbaum C."/>
            <person name="Birren B."/>
        </authorList>
    </citation>
    <scope>NUCLEOTIDE SEQUENCE [LARGE SCALE GENOMIC DNA]</scope>
    <source>
        <strain evidence="9 10">CBS 101466</strain>
    </source>
</reference>
<dbReference type="STRING" id="1220924.W2RQC6"/>
<dbReference type="PANTHER" id="PTHR48417:SF1">
    <property type="entry name" value="ATP SYNTHASE F1 SUBUNIT EPSILON"/>
    <property type="match status" value="1"/>
</dbReference>
<keyword evidence="4 7" id="KW-0175">Coiled coil</keyword>
<dbReference type="PANTHER" id="PTHR48417">
    <property type="entry name" value="ATP SYNTHASE F1 SUBUNIT EPSILON"/>
    <property type="match status" value="1"/>
</dbReference>
<evidence type="ECO:0000256" key="8">
    <source>
        <dbReference type="SAM" id="MobiDB-lite"/>
    </source>
</evidence>
<sequence length="97" mass="10858">MMRTQVVKLARATPSVRRSFASSALRAAEGDTGGMRSGGSRSGDAFSKREAAEEGRWIKQKEKEALEKLKEKLKMQRTHLDELENHIKELEKQSGGE</sequence>
<dbReference type="InParanoid" id="W2RQC6"/>
<evidence type="ECO:0000256" key="4">
    <source>
        <dbReference type="ARBA" id="ARBA00023054"/>
    </source>
</evidence>
<dbReference type="HOGENOM" id="CLU_145563_0_2_1"/>
<evidence type="ECO:0000256" key="5">
    <source>
        <dbReference type="ARBA" id="ARBA00023128"/>
    </source>
</evidence>
<accession>W2RQC6</accession>
<dbReference type="SUPFAM" id="SSF64602">
    <property type="entry name" value="F1 ATPase inhibitor, IF1, C-terminal domain"/>
    <property type="match status" value="1"/>
</dbReference>
<dbReference type="GO" id="GO:0005739">
    <property type="term" value="C:mitochondrion"/>
    <property type="evidence" value="ECO:0007669"/>
    <property type="project" value="UniProtKB-SubCell"/>
</dbReference>
<dbReference type="RefSeq" id="XP_008720062.1">
    <property type="nucleotide sequence ID" value="XM_008721840.1"/>
</dbReference>
<comment type="similarity">
    <text evidence="2 6">Belongs to the ATPase inhibitor family.</text>
</comment>
<feature type="coiled-coil region" evidence="7">
    <location>
        <begin position="59"/>
        <end position="93"/>
    </location>
</feature>
<dbReference type="InterPro" id="IPR007648">
    <property type="entry name" value="ATPase_inhibitor_mt"/>
</dbReference>
<name>W2RQC6_CYPE1</name>
<keyword evidence="10" id="KW-1185">Reference proteome</keyword>
<dbReference type="EMBL" id="KB822723">
    <property type="protein sequence ID" value="ETN37893.1"/>
    <property type="molecule type" value="Genomic_DNA"/>
</dbReference>
<organism evidence="9 10">
    <name type="scientific">Cyphellophora europaea (strain CBS 101466)</name>
    <name type="common">Phialophora europaea</name>
    <dbReference type="NCBI Taxonomy" id="1220924"/>
    <lineage>
        <taxon>Eukaryota</taxon>
        <taxon>Fungi</taxon>
        <taxon>Dikarya</taxon>
        <taxon>Ascomycota</taxon>
        <taxon>Pezizomycotina</taxon>
        <taxon>Eurotiomycetes</taxon>
        <taxon>Chaetothyriomycetidae</taxon>
        <taxon>Chaetothyriales</taxon>
        <taxon>Cyphellophoraceae</taxon>
        <taxon>Cyphellophora</taxon>
    </lineage>
</organism>
<evidence type="ECO:0000256" key="6">
    <source>
        <dbReference type="RuleBase" id="RU368087"/>
    </source>
</evidence>
<dbReference type="eggNOG" id="ENOG502SCJG">
    <property type="taxonomic scope" value="Eukaryota"/>
</dbReference>
<evidence type="ECO:0000256" key="2">
    <source>
        <dbReference type="ARBA" id="ARBA00010901"/>
    </source>
</evidence>
<feature type="region of interest" description="Disordered" evidence="8">
    <location>
        <begin position="21"/>
        <end position="57"/>
    </location>
</feature>
<evidence type="ECO:0000313" key="10">
    <source>
        <dbReference type="Proteomes" id="UP000030752"/>
    </source>
</evidence>
<dbReference type="GeneID" id="19974855"/>
<keyword evidence="5" id="KW-0496">Mitochondrion</keyword>